<dbReference type="GeneID" id="301843717"/>
<sequence length="247" mass="26627">MRRPLTSPSARSVLFAPLDQTGRAELVARRLVDAITLGVLADQEQLPSEAELAEQFGVSTVTVREALVALRQQGLVQTKRGRGGGSFVCAPPEENDETWRARLREVSLSELRDIGDDYVAIAGAAARLAAERSSTEDIARLQLAAEDMDGAAGTAAARAERQFHLEVAAASQSPRLTHQEIRLQSEQGALLWLPLGHHDPVTACTEHRAIAAAIAQADGELARKLTEQHILDTIDRLGEVHLDLLGS</sequence>
<proteinExistence type="predicted"/>
<evidence type="ECO:0000313" key="5">
    <source>
        <dbReference type="EMBL" id="ROS39986.1"/>
    </source>
</evidence>
<dbReference type="InterPro" id="IPR000524">
    <property type="entry name" value="Tscrpt_reg_HTH_GntR"/>
</dbReference>
<dbReference type="CDD" id="cd07377">
    <property type="entry name" value="WHTH_GntR"/>
    <property type="match status" value="1"/>
</dbReference>
<dbReference type="Gene3D" id="1.20.120.530">
    <property type="entry name" value="GntR ligand-binding domain-like"/>
    <property type="match status" value="1"/>
</dbReference>
<dbReference type="InterPro" id="IPR008920">
    <property type="entry name" value="TF_FadR/GntR_C"/>
</dbReference>
<dbReference type="SMART" id="SM00345">
    <property type="entry name" value="HTH_GNTR"/>
    <property type="match status" value="1"/>
</dbReference>
<dbReference type="PANTHER" id="PTHR43537:SF5">
    <property type="entry name" value="UXU OPERON TRANSCRIPTIONAL REGULATOR"/>
    <property type="match status" value="1"/>
</dbReference>
<dbReference type="AlphaFoldDB" id="A0A3N2GTL3"/>
<keyword evidence="2" id="KW-0238">DNA-binding</keyword>
<keyword evidence="1" id="KW-0805">Transcription regulation</keyword>
<accession>A0A3N2GTL3</accession>
<dbReference type="RefSeq" id="WP_027932302.1">
    <property type="nucleotide sequence ID" value="NZ_CBDRCF010000008.1"/>
</dbReference>
<dbReference type="SUPFAM" id="SSF48008">
    <property type="entry name" value="GntR ligand-binding domain-like"/>
    <property type="match status" value="1"/>
</dbReference>
<evidence type="ECO:0000256" key="2">
    <source>
        <dbReference type="ARBA" id="ARBA00023125"/>
    </source>
</evidence>
<dbReference type="EMBL" id="RKHY01000001">
    <property type="protein sequence ID" value="ROS39986.1"/>
    <property type="molecule type" value="Genomic_DNA"/>
</dbReference>
<evidence type="ECO:0000313" key="6">
    <source>
        <dbReference type="Proteomes" id="UP000274843"/>
    </source>
</evidence>
<dbReference type="InterPro" id="IPR036388">
    <property type="entry name" value="WH-like_DNA-bd_sf"/>
</dbReference>
<keyword evidence="6" id="KW-1185">Reference proteome</keyword>
<dbReference type="GO" id="GO:0003677">
    <property type="term" value="F:DNA binding"/>
    <property type="evidence" value="ECO:0007669"/>
    <property type="project" value="UniProtKB-KW"/>
</dbReference>
<gene>
    <name evidence="5" type="ORF">EDD35_2311</name>
</gene>
<dbReference type="SUPFAM" id="SSF46785">
    <property type="entry name" value="Winged helix' DNA-binding domain"/>
    <property type="match status" value="1"/>
</dbReference>
<dbReference type="Proteomes" id="UP000274843">
    <property type="component" value="Unassembled WGS sequence"/>
</dbReference>
<evidence type="ECO:0000259" key="4">
    <source>
        <dbReference type="PROSITE" id="PS50949"/>
    </source>
</evidence>
<protein>
    <submittedName>
        <fullName evidence="5">GntR family transcriptional regulator</fullName>
    </submittedName>
</protein>
<reference evidence="5 6" key="1">
    <citation type="submission" date="2018-11" db="EMBL/GenBank/DDBJ databases">
        <title>Sequencing the genomes of 1000 actinobacteria strains.</title>
        <authorList>
            <person name="Klenk H.-P."/>
        </authorList>
    </citation>
    <scope>NUCLEOTIDE SEQUENCE [LARGE SCALE GENOMIC DNA]</scope>
    <source>
        <strain evidence="5 6">DSM 44348</strain>
    </source>
</reference>
<evidence type="ECO:0000256" key="1">
    <source>
        <dbReference type="ARBA" id="ARBA00023015"/>
    </source>
</evidence>
<dbReference type="Pfam" id="PF00392">
    <property type="entry name" value="GntR"/>
    <property type="match status" value="1"/>
</dbReference>
<keyword evidence="3" id="KW-0804">Transcription</keyword>
<dbReference type="GO" id="GO:0003700">
    <property type="term" value="F:DNA-binding transcription factor activity"/>
    <property type="evidence" value="ECO:0007669"/>
    <property type="project" value="InterPro"/>
</dbReference>
<feature type="domain" description="HTH gntR-type" evidence="4">
    <location>
        <begin position="21"/>
        <end position="91"/>
    </location>
</feature>
<comment type="caution">
    <text evidence="5">The sequence shown here is derived from an EMBL/GenBank/DDBJ whole genome shotgun (WGS) entry which is preliminary data.</text>
</comment>
<dbReference type="InterPro" id="IPR011711">
    <property type="entry name" value="GntR_C"/>
</dbReference>
<dbReference type="Gene3D" id="1.10.10.10">
    <property type="entry name" value="Winged helix-like DNA-binding domain superfamily/Winged helix DNA-binding domain"/>
    <property type="match status" value="1"/>
</dbReference>
<dbReference type="SMART" id="SM00895">
    <property type="entry name" value="FCD"/>
    <property type="match status" value="1"/>
</dbReference>
<dbReference type="Pfam" id="PF07729">
    <property type="entry name" value="FCD"/>
    <property type="match status" value="1"/>
</dbReference>
<dbReference type="PROSITE" id="PS50949">
    <property type="entry name" value="HTH_GNTR"/>
    <property type="match status" value="1"/>
</dbReference>
<dbReference type="PRINTS" id="PR00035">
    <property type="entry name" value="HTHGNTR"/>
</dbReference>
<dbReference type="PANTHER" id="PTHR43537">
    <property type="entry name" value="TRANSCRIPTIONAL REGULATOR, GNTR FAMILY"/>
    <property type="match status" value="1"/>
</dbReference>
<name>A0A3N2GTL3_9PSEU</name>
<dbReference type="InterPro" id="IPR036390">
    <property type="entry name" value="WH_DNA-bd_sf"/>
</dbReference>
<evidence type="ECO:0000256" key="3">
    <source>
        <dbReference type="ARBA" id="ARBA00023163"/>
    </source>
</evidence>
<organism evidence="5 6">
    <name type="scientific">Amycolatopsis thermoflava</name>
    <dbReference type="NCBI Taxonomy" id="84480"/>
    <lineage>
        <taxon>Bacteria</taxon>
        <taxon>Bacillati</taxon>
        <taxon>Actinomycetota</taxon>
        <taxon>Actinomycetes</taxon>
        <taxon>Pseudonocardiales</taxon>
        <taxon>Pseudonocardiaceae</taxon>
        <taxon>Amycolatopsis</taxon>
        <taxon>Amycolatopsis methanolica group</taxon>
    </lineage>
</organism>